<dbReference type="Proteomes" id="UP000008810">
    <property type="component" value="Chromosome 4"/>
</dbReference>
<dbReference type="PANTHER" id="PTHR31111:SF136">
    <property type="entry name" value="F-BOX ASSOCIATED DOMAIN-CONTAINING PROTEIN"/>
    <property type="match status" value="1"/>
</dbReference>
<dbReference type="Gramene" id="KQJ86439">
    <property type="protein sequence ID" value="KQJ86439"/>
    <property type="gene ID" value="BRADI_4g05490v3"/>
</dbReference>
<reference evidence="3" key="3">
    <citation type="submission" date="2018-08" db="UniProtKB">
        <authorList>
            <consortium name="EnsemblPlants"/>
        </authorList>
    </citation>
    <scope>IDENTIFICATION</scope>
    <source>
        <strain evidence="3">cv. Bd21</strain>
    </source>
</reference>
<protein>
    <recommendedName>
        <fullName evidence="1">F-box domain-containing protein</fullName>
    </recommendedName>
</protein>
<evidence type="ECO:0000313" key="3">
    <source>
        <dbReference type="EnsemblPlants" id="KQJ86439"/>
    </source>
</evidence>
<reference evidence="2 3" key="1">
    <citation type="journal article" date="2010" name="Nature">
        <title>Genome sequencing and analysis of the model grass Brachypodium distachyon.</title>
        <authorList>
            <consortium name="International Brachypodium Initiative"/>
        </authorList>
    </citation>
    <scope>NUCLEOTIDE SEQUENCE [LARGE SCALE GENOMIC DNA]</scope>
    <source>
        <strain evidence="2 3">Bd21</strain>
    </source>
</reference>
<feature type="domain" description="F-box" evidence="1">
    <location>
        <begin position="12"/>
        <end position="57"/>
    </location>
</feature>
<reference evidence="2" key="2">
    <citation type="submission" date="2017-06" db="EMBL/GenBank/DDBJ databases">
        <title>WGS assembly of Brachypodium distachyon.</title>
        <authorList>
            <consortium name="The International Brachypodium Initiative"/>
            <person name="Lucas S."/>
            <person name="Harmon-Smith M."/>
            <person name="Lail K."/>
            <person name="Tice H."/>
            <person name="Grimwood J."/>
            <person name="Bruce D."/>
            <person name="Barry K."/>
            <person name="Shu S."/>
            <person name="Lindquist E."/>
            <person name="Wang M."/>
            <person name="Pitluck S."/>
            <person name="Vogel J.P."/>
            <person name="Garvin D.F."/>
            <person name="Mockler T.C."/>
            <person name="Schmutz J."/>
            <person name="Rokhsar D."/>
            <person name="Bevan M.W."/>
        </authorList>
    </citation>
    <scope>NUCLEOTIDE SEQUENCE</scope>
    <source>
        <strain evidence="2">Bd21</strain>
    </source>
</reference>
<dbReference type="Gene3D" id="1.20.1280.50">
    <property type="match status" value="1"/>
</dbReference>
<dbReference type="EnsemblPlants" id="KQJ86439">
    <property type="protein sequence ID" value="KQJ86439"/>
    <property type="gene ID" value="BRADI_4g05490v3"/>
</dbReference>
<dbReference type="FunCoup" id="A0A0Q3EFI9">
    <property type="interactions" value="2"/>
</dbReference>
<dbReference type="Pfam" id="PF08268">
    <property type="entry name" value="FBA_3"/>
    <property type="match status" value="2"/>
</dbReference>
<dbReference type="OrthoDB" id="597540at2759"/>
<accession>A0A0Q3EFI9</accession>
<dbReference type="Pfam" id="PF00646">
    <property type="entry name" value="F-box"/>
    <property type="match status" value="1"/>
</dbReference>
<keyword evidence="4" id="KW-1185">Reference proteome</keyword>
<dbReference type="InterPro" id="IPR001810">
    <property type="entry name" value="F-box_dom"/>
</dbReference>
<organism evidence="2">
    <name type="scientific">Brachypodium distachyon</name>
    <name type="common">Purple false brome</name>
    <name type="synonym">Trachynia distachya</name>
    <dbReference type="NCBI Taxonomy" id="15368"/>
    <lineage>
        <taxon>Eukaryota</taxon>
        <taxon>Viridiplantae</taxon>
        <taxon>Streptophyta</taxon>
        <taxon>Embryophyta</taxon>
        <taxon>Tracheophyta</taxon>
        <taxon>Spermatophyta</taxon>
        <taxon>Magnoliopsida</taxon>
        <taxon>Liliopsida</taxon>
        <taxon>Poales</taxon>
        <taxon>Poaceae</taxon>
        <taxon>BOP clade</taxon>
        <taxon>Pooideae</taxon>
        <taxon>Stipodae</taxon>
        <taxon>Brachypodieae</taxon>
        <taxon>Brachypodium</taxon>
    </lineage>
</organism>
<name>A0A0Q3EFI9_BRADI</name>
<dbReference type="SUPFAM" id="SSF81383">
    <property type="entry name" value="F-box domain"/>
    <property type="match status" value="1"/>
</dbReference>
<gene>
    <name evidence="2" type="ORF">BRADI_4g05490v3</name>
</gene>
<dbReference type="InterPro" id="IPR013187">
    <property type="entry name" value="F-box-assoc_dom_typ3"/>
</dbReference>
<dbReference type="EMBL" id="CM000883">
    <property type="protein sequence ID" value="KQJ86439.1"/>
    <property type="molecule type" value="Genomic_DNA"/>
</dbReference>
<evidence type="ECO:0000313" key="4">
    <source>
        <dbReference type="Proteomes" id="UP000008810"/>
    </source>
</evidence>
<dbReference type="NCBIfam" id="TIGR01640">
    <property type="entry name" value="F_box_assoc_1"/>
    <property type="match status" value="2"/>
</dbReference>
<dbReference type="SMART" id="SM00256">
    <property type="entry name" value="FBOX"/>
    <property type="match status" value="1"/>
</dbReference>
<dbReference type="InterPro" id="IPR017451">
    <property type="entry name" value="F-box-assoc_interact_dom"/>
</dbReference>
<dbReference type="AlphaFoldDB" id="A0A0Q3EFI9"/>
<sequence>MELSEATTAEENQAVAPLPKEILMEILARLPAKSVGRFRCVSPDWSAMLSSAYFVDLHARRANRPDRPRLLLAPVGSSYDDCVYSWQPGGQVEKLRSDDFAETGLLAPVTKPCHGLVLIRCTDYRGYFVCNPSTGEVLPLPDSEVPLKTIWRPSISGQPFFYGVSYGLGYCSVTKQHKVVRLFWCNNVSSCEVFVLDKLAYWRPTAQEPPSCHVSEDKLAVFVRGHLHFLCRGADIITFNTSSETFGSLLPPAGFEDASPLLTELDDCLCYCYGEPDSDDPYHVFLLRDYMGGRWEKLCCIERSAWPESERMLLRSLCISPLVMYHSDDGQRRVMFGTGACKVFAVGLDTNIPEILFTPDGTIIGSCDDDYILPLCLFEEYLGSVGRTVEEMAFSSPTTKAWSDIFKWMPARSVSELSLIPRVMIVVDLQFGQYMNLKDFFDAGAPVLHRNLVCTPQPCHGLNAWSLGSWDFICNPVMGYREHIESDNDNGTSFAGRIGLGYHSAINKHVVVRVTYKEKNLDTRDYELQCELRYVKEKQWRSIDPPPRPIADMPPTYPNLGPIFLRCEIVAFSVETEEFEVLQGPPCSHDNGRISILQLQGALCIACSDKSKNVLDIWMMMDIDTWLMRYHIELEEFLPHYLSENTTPLVVDPKDGRILLNTGLSLGYYDPKMAALETVYSVGIVKHDCTFCPIICDESLVCPFGPS</sequence>
<dbReference type="InParanoid" id="A0A0Q3EFI9"/>
<proteinExistence type="predicted"/>
<dbReference type="PROSITE" id="PS50181">
    <property type="entry name" value="FBOX"/>
    <property type="match status" value="1"/>
</dbReference>
<evidence type="ECO:0000313" key="2">
    <source>
        <dbReference type="EMBL" id="KQJ86439.1"/>
    </source>
</evidence>
<dbReference type="CDD" id="cd22157">
    <property type="entry name" value="F-box_AtFBW1-like"/>
    <property type="match status" value="1"/>
</dbReference>
<dbReference type="ExpressionAtlas" id="A0A0Q3EFI9">
    <property type="expression patterns" value="baseline"/>
</dbReference>
<evidence type="ECO:0000259" key="1">
    <source>
        <dbReference type="PROSITE" id="PS50181"/>
    </source>
</evidence>
<dbReference type="InterPro" id="IPR036047">
    <property type="entry name" value="F-box-like_dom_sf"/>
</dbReference>
<dbReference type="PANTHER" id="PTHR31111">
    <property type="entry name" value="BNAA05G37150D PROTEIN-RELATED"/>
    <property type="match status" value="1"/>
</dbReference>